<dbReference type="PROSITE" id="PS50113">
    <property type="entry name" value="PAC"/>
    <property type="match status" value="1"/>
</dbReference>
<evidence type="ECO:0000259" key="3">
    <source>
        <dbReference type="PROSITE" id="PS50113"/>
    </source>
</evidence>
<organism evidence="4 5">
    <name type="scientific">Schinkia azotoformans MEV2011</name>
    <dbReference type="NCBI Taxonomy" id="1348973"/>
    <lineage>
        <taxon>Bacteria</taxon>
        <taxon>Bacillati</taxon>
        <taxon>Bacillota</taxon>
        <taxon>Bacilli</taxon>
        <taxon>Bacillales</taxon>
        <taxon>Bacillaceae</taxon>
        <taxon>Calidifontibacillus/Schinkia group</taxon>
        <taxon>Schinkia</taxon>
    </lineage>
</organism>
<dbReference type="RefSeq" id="WP_035192361.1">
    <property type="nucleotide sequence ID" value="NZ_JJRY01000001.1"/>
</dbReference>
<dbReference type="Pfam" id="PF07228">
    <property type="entry name" value="SpoIIE"/>
    <property type="match status" value="1"/>
</dbReference>
<dbReference type="CDD" id="cd00130">
    <property type="entry name" value="PAS"/>
    <property type="match status" value="1"/>
</dbReference>
<dbReference type="InterPro" id="IPR036457">
    <property type="entry name" value="PPM-type-like_dom_sf"/>
</dbReference>
<dbReference type="Pfam" id="PF13426">
    <property type="entry name" value="PAS_9"/>
    <property type="match status" value="1"/>
</dbReference>
<comment type="caution">
    <text evidence="4">The sequence shown here is derived from an EMBL/GenBank/DDBJ whole genome shotgun (WGS) entry which is preliminary data.</text>
</comment>
<dbReference type="InterPro" id="IPR000700">
    <property type="entry name" value="PAS-assoc_C"/>
</dbReference>
<dbReference type="Gene3D" id="3.30.450.20">
    <property type="entry name" value="PAS domain"/>
    <property type="match status" value="1"/>
</dbReference>
<keyword evidence="1" id="KW-0378">Hydrolase</keyword>
<dbReference type="InterPro" id="IPR001932">
    <property type="entry name" value="PPM-type_phosphatase-like_dom"/>
</dbReference>
<evidence type="ECO:0000259" key="2">
    <source>
        <dbReference type="PROSITE" id="PS50112"/>
    </source>
</evidence>
<evidence type="ECO:0000313" key="5">
    <source>
        <dbReference type="Proteomes" id="UP000027936"/>
    </source>
</evidence>
<dbReference type="InterPro" id="IPR035965">
    <property type="entry name" value="PAS-like_dom_sf"/>
</dbReference>
<dbReference type="InterPro" id="IPR052016">
    <property type="entry name" value="Bact_Sigma-Reg"/>
</dbReference>
<dbReference type="NCBIfam" id="TIGR00229">
    <property type="entry name" value="sensory_box"/>
    <property type="match status" value="1"/>
</dbReference>
<dbReference type="GO" id="GO:0016791">
    <property type="term" value="F:phosphatase activity"/>
    <property type="evidence" value="ECO:0007669"/>
    <property type="project" value="TreeGrafter"/>
</dbReference>
<feature type="domain" description="PAC" evidence="3">
    <location>
        <begin position="84"/>
        <end position="136"/>
    </location>
</feature>
<accession>A0A072NS56</accession>
<proteinExistence type="predicted"/>
<dbReference type="InterPro" id="IPR000014">
    <property type="entry name" value="PAS"/>
</dbReference>
<dbReference type="PANTHER" id="PTHR43156:SF14">
    <property type="entry name" value="PHOSPHOSERINE PHOSPHATASE RSBP"/>
    <property type="match status" value="1"/>
</dbReference>
<dbReference type="PROSITE" id="PS50112">
    <property type="entry name" value="PAS"/>
    <property type="match status" value="1"/>
</dbReference>
<name>A0A072NS56_SCHAZ</name>
<dbReference type="OrthoDB" id="9763484at2"/>
<evidence type="ECO:0000313" key="4">
    <source>
        <dbReference type="EMBL" id="KEF40052.1"/>
    </source>
</evidence>
<dbReference type="Proteomes" id="UP000027936">
    <property type="component" value="Unassembled WGS sequence"/>
</dbReference>
<dbReference type="SUPFAM" id="SSF55785">
    <property type="entry name" value="PYP-like sensor domain (PAS domain)"/>
    <property type="match status" value="1"/>
</dbReference>
<protein>
    <submittedName>
        <fullName evidence="4">PAS domain S-box</fullName>
    </submittedName>
</protein>
<dbReference type="PATRIC" id="fig|1348973.3.peg.61"/>
<gene>
    <name evidence="4" type="ORF">M670_00064</name>
</gene>
<dbReference type="AlphaFoldDB" id="A0A072NS56"/>
<feature type="domain" description="PAS" evidence="2">
    <location>
        <begin position="11"/>
        <end position="57"/>
    </location>
</feature>
<dbReference type="SMART" id="SM00091">
    <property type="entry name" value="PAS"/>
    <property type="match status" value="1"/>
</dbReference>
<dbReference type="PANTHER" id="PTHR43156">
    <property type="entry name" value="STAGE II SPORULATION PROTEIN E-RELATED"/>
    <property type="match status" value="1"/>
</dbReference>
<dbReference type="EMBL" id="JJRY01000001">
    <property type="protein sequence ID" value="KEF40052.1"/>
    <property type="molecule type" value="Genomic_DNA"/>
</dbReference>
<dbReference type="SMART" id="SM00331">
    <property type="entry name" value="PP2C_SIG"/>
    <property type="match status" value="1"/>
</dbReference>
<reference evidence="4 5" key="1">
    <citation type="submission" date="2014-04" db="EMBL/GenBank/DDBJ databases">
        <title>Draft genome sequence of Bacillus azotoformans MEV2011, a (co-) denitrifying strain unable to grow in the presence of oxygen.</title>
        <authorList>
            <person name="Nielsen M."/>
            <person name="Schreiber L."/>
            <person name="Finster K."/>
            <person name="Schramm A."/>
        </authorList>
    </citation>
    <scope>NUCLEOTIDE SEQUENCE [LARGE SCALE GENOMIC DNA]</scope>
    <source>
        <strain evidence="4 5">MEV2011</strain>
    </source>
</reference>
<evidence type="ECO:0000256" key="1">
    <source>
        <dbReference type="ARBA" id="ARBA00022801"/>
    </source>
</evidence>
<dbReference type="Gene3D" id="3.60.40.10">
    <property type="entry name" value="PPM-type phosphatase domain"/>
    <property type="match status" value="1"/>
</dbReference>
<sequence length="374" mass="42207">MNSLPTSVEQQLQLAAKVFKYSIEAIFVTDLKGCIQIVNSSFERITGYSAEEAVGQNPRILKSGKHPIEYYQEIWVSLEKNGQWQGEFINRRKNGELYFQRTTIATIKDKDEKPISYCAIFSDVTKVKEAERKLISDLKLARQLQKSVLSKPIKNEFIHIDGTYLPSAELAGDMYAWYQIDDHRYGVILFDIMGHGVASSLVSMSIRSLLRGIITSSIKPAKLFNELNHHMRVLYQQNEREQSYFFTAIYVLIDVKERIIEYSSAGHPPAFVIQEGGGVDLLDVGCPPIGLLPELIIETGTIPLKGRSQLFLYTDGLADSLGKNTKENIEKLKKLVVGLSDLNSTQLLERVFEETNSKDGQFEDDVTMVAITIN</sequence>
<dbReference type="SUPFAM" id="SSF81606">
    <property type="entry name" value="PP2C-like"/>
    <property type="match status" value="1"/>
</dbReference>